<feature type="transmembrane region" description="Helical" evidence="6">
    <location>
        <begin position="267"/>
        <end position="288"/>
    </location>
</feature>
<dbReference type="AlphaFoldDB" id="A0A8B7QKQ4"/>
<keyword evidence="8" id="KW-1185">Reference proteome</keyword>
<dbReference type="CTD" id="10050"/>
<dbReference type="GO" id="GO:0016324">
    <property type="term" value="C:apical plasma membrane"/>
    <property type="evidence" value="ECO:0007669"/>
    <property type="project" value="TreeGrafter"/>
</dbReference>
<organism evidence="8 9">
    <name type="scientific">Hipposideros armiger</name>
    <name type="common">Great Himalayan leaf-nosed bat</name>
    <dbReference type="NCBI Taxonomy" id="186990"/>
    <lineage>
        <taxon>Eukaryota</taxon>
        <taxon>Metazoa</taxon>
        <taxon>Chordata</taxon>
        <taxon>Craniata</taxon>
        <taxon>Vertebrata</taxon>
        <taxon>Euteleostomi</taxon>
        <taxon>Mammalia</taxon>
        <taxon>Eutheria</taxon>
        <taxon>Laurasiatheria</taxon>
        <taxon>Chiroptera</taxon>
        <taxon>Yinpterochiroptera</taxon>
        <taxon>Rhinolophoidea</taxon>
        <taxon>Hipposideridae</taxon>
        <taxon>Hipposideros</taxon>
    </lineage>
</organism>
<evidence type="ECO:0000313" key="9">
    <source>
        <dbReference type="RefSeq" id="XP_019488725.1"/>
    </source>
</evidence>
<feature type="transmembrane region" description="Helical" evidence="6">
    <location>
        <begin position="329"/>
        <end position="347"/>
    </location>
</feature>
<dbReference type="GeneID" id="109376990"/>
<protein>
    <submittedName>
        <fullName evidence="9">Probable small intestine urate exporter</fullName>
    </submittedName>
</protein>
<dbReference type="InterPro" id="IPR036259">
    <property type="entry name" value="MFS_trans_sf"/>
</dbReference>
<feature type="transmembrane region" description="Helical" evidence="6">
    <location>
        <begin position="204"/>
        <end position="225"/>
    </location>
</feature>
<evidence type="ECO:0000256" key="6">
    <source>
        <dbReference type="SAM" id="Phobius"/>
    </source>
</evidence>
<dbReference type="GO" id="GO:0022857">
    <property type="term" value="F:transmembrane transporter activity"/>
    <property type="evidence" value="ECO:0007669"/>
    <property type="project" value="InterPro"/>
</dbReference>
<sequence>MLGSGRGSPAQGWKTRAIRTDQTFPSVNARSGTMRTNMSATAEAKAPEAGISNDGDLNAAQTQSSRKGSCLVRYWMALILQLCNFSILTQQMNLSIAIPAMVNSTTMLSLPNASTERPPTGSPNSWNETLQASEVVAPVYDWSPEIQGVVLSSLSYGSLLASVPGGYVVGIFGIRYLVGAAMFISSALNLFIPLAADAGVGLLIVLRTVQGIAQVMISIGQYSIWVKWAPPLERNQLIGITVSGSPLGAVVILLAGGILCQTLGWPYVFYIFGGFGCACSCLWFLLIYDDPVDHPFISTHERDYIVHSRAQQDFVPDWSVPIKAMMKSLPLWAIIVSHFSEYWYFYIKMAYTPTYISSVLQVNLTDVSTQTLLLLPW</sequence>
<comment type="subcellular location">
    <subcellularLocation>
        <location evidence="1">Membrane</location>
        <topology evidence="1">Multi-pass membrane protein</topology>
    </subcellularLocation>
</comment>
<dbReference type="FunFam" id="1.20.1250.20:FF:000060">
    <property type="entry name" value="Solute carrier family 17 member 3"/>
    <property type="match status" value="1"/>
</dbReference>
<keyword evidence="2 6" id="KW-0812">Transmembrane</keyword>
<name>A0A8B7QKQ4_HIPAR</name>
<reference evidence="9" key="1">
    <citation type="submission" date="2025-08" db="UniProtKB">
        <authorList>
            <consortium name="RefSeq"/>
        </authorList>
    </citation>
    <scope>IDENTIFICATION</scope>
    <source>
        <tissue evidence="9">Muscle</tissue>
    </source>
</reference>
<evidence type="ECO:0000256" key="4">
    <source>
        <dbReference type="ARBA" id="ARBA00023136"/>
    </source>
</evidence>
<dbReference type="KEGG" id="hai:109376990"/>
<keyword evidence="3 6" id="KW-1133">Transmembrane helix</keyword>
<feature type="domain" description="Major facilitator superfamily (MFS) profile" evidence="7">
    <location>
        <begin position="70"/>
        <end position="377"/>
    </location>
</feature>
<dbReference type="GO" id="GO:0006820">
    <property type="term" value="P:monoatomic anion transport"/>
    <property type="evidence" value="ECO:0007669"/>
    <property type="project" value="TreeGrafter"/>
</dbReference>
<dbReference type="OrthoDB" id="2985014at2759"/>
<evidence type="ECO:0000256" key="5">
    <source>
        <dbReference type="SAM" id="MobiDB-lite"/>
    </source>
</evidence>
<dbReference type="SUPFAM" id="SSF103473">
    <property type="entry name" value="MFS general substrate transporter"/>
    <property type="match status" value="1"/>
</dbReference>
<feature type="transmembrane region" description="Helical" evidence="6">
    <location>
        <begin position="237"/>
        <end position="260"/>
    </location>
</feature>
<gene>
    <name evidence="9" type="primary">SLC17A4</name>
</gene>
<dbReference type="InterPro" id="IPR050382">
    <property type="entry name" value="MFS_Na/Anion_cotransporter"/>
</dbReference>
<proteinExistence type="predicted"/>
<dbReference type="PANTHER" id="PTHR11662:SF284">
    <property type="entry name" value="SMALL INTESTINE URATE EXPORTER-RELATED"/>
    <property type="match status" value="1"/>
</dbReference>
<dbReference type="PROSITE" id="PS50850">
    <property type="entry name" value="MFS"/>
    <property type="match status" value="1"/>
</dbReference>
<feature type="compositionally biased region" description="Polar residues" evidence="5">
    <location>
        <begin position="20"/>
        <end position="40"/>
    </location>
</feature>
<evidence type="ECO:0000256" key="2">
    <source>
        <dbReference type="ARBA" id="ARBA00022692"/>
    </source>
</evidence>
<keyword evidence="4 6" id="KW-0472">Membrane</keyword>
<evidence type="ECO:0000259" key="7">
    <source>
        <dbReference type="PROSITE" id="PS50850"/>
    </source>
</evidence>
<dbReference type="Pfam" id="PF07690">
    <property type="entry name" value="MFS_1"/>
    <property type="match status" value="1"/>
</dbReference>
<dbReference type="InterPro" id="IPR020846">
    <property type="entry name" value="MFS_dom"/>
</dbReference>
<dbReference type="Gene3D" id="1.20.1250.20">
    <property type="entry name" value="MFS general substrate transporter like domains"/>
    <property type="match status" value="1"/>
</dbReference>
<feature type="region of interest" description="Disordered" evidence="5">
    <location>
        <begin position="1"/>
        <end position="57"/>
    </location>
</feature>
<evidence type="ECO:0000313" key="8">
    <source>
        <dbReference type="Proteomes" id="UP000694851"/>
    </source>
</evidence>
<evidence type="ECO:0000256" key="3">
    <source>
        <dbReference type="ARBA" id="ARBA00022989"/>
    </source>
</evidence>
<dbReference type="InterPro" id="IPR011701">
    <property type="entry name" value="MFS"/>
</dbReference>
<accession>A0A8B7QKQ4</accession>
<evidence type="ECO:0000256" key="1">
    <source>
        <dbReference type="ARBA" id="ARBA00004141"/>
    </source>
</evidence>
<dbReference type="PANTHER" id="PTHR11662">
    <property type="entry name" value="SOLUTE CARRIER FAMILY 17"/>
    <property type="match status" value="1"/>
</dbReference>
<dbReference type="GO" id="GO:0044341">
    <property type="term" value="P:sodium-dependent phosphate transport"/>
    <property type="evidence" value="ECO:0007669"/>
    <property type="project" value="TreeGrafter"/>
</dbReference>
<dbReference type="Proteomes" id="UP000694851">
    <property type="component" value="Unplaced"/>
</dbReference>
<feature type="transmembrane region" description="Helical" evidence="6">
    <location>
        <begin position="167"/>
        <end position="192"/>
    </location>
</feature>
<dbReference type="RefSeq" id="XP_019488725.1">
    <property type="nucleotide sequence ID" value="XM_019633180.1"/>
</dbReference>